<protein>
    <recommendedName>
        <fullName evidence="4">Arrestin-like N-terminal domain-containing protein</fullName>
    </recommendedName>
</protein>
<reference evidence="3" key="1">
    <citation type="submission" date="2014-04" db="EMBL/GenBank/DDBJ databases">
        <title>Evolutionary Origins and Diversification of the Mycorrhizal Mutualists.</title>
        <authorList>
            <consortium name="DOE Joint Genome Institute"/>
            <consortium name="Mycorrhizal Genomics Consortium"/>
            <person name="Kohler A."/>
            <person name="Kuo A."/>
            <person name="Nagy L.G."/>
            <person name="Floudas D."/>
            <person name="Copeland A."/>
            <person name="Barry K.W."/>
            <person name="Cichocki N."/>
            <person name="Veneault-Fourrey C."/>
            <person name="LaButti K."/>
            <person name="Lindquist E.A."/>
            <person name="Lipzen A."/>
            <person name="Lundell T."/>
            <person name="Morin E."/>
            <person name="Murat C."/>
            <person name="Riley R."/>
            <person name="Ohm R."/>
            <person name="Sun H."/>
            <person name="Tunlid A."/>
            <person name="Henrissat B."/>
            <person name="Grigoriev I.V."/>
            <person name="Hibbett D.S."/>
            <person name="Martin F."/>
        </authorList>
    </citation>
    <scope>NUCLEOTIDE SEQUENCE [LARGE SCALE GENOMIC DNA]</scope>
    <source>
        <strain evidence="3">FD-334 SS-4</strain>
    </source>
</reference>
<dbReference type="InterPro" id="IPR014752">
    <property type="entry name" value="Arrestin-like_C"/>
</dbReference>
<proteinExistence type="predicted"/>
<sequence length="482" mass="54346">MSSNADGVARKLASEPTTSDANRVGDQDNGEIDPLPVYAERTAARQPHQKKLEVTLDKDGKPLVSFMIYGHEALSTNVGIILEGSGPLRGVVRLDSDAPNSIRSIILTVRGDYLQVRGDYMVDPTYMATPNGPEVEKNHTFFNHSETLWSQDDGKPLNSSTDSKVDSLQSPFKGKLKGEYTWPISVTLPKEVQFTPIHESAPRTFPLPHSFNERFIRATIGYTATIKFIRFGFLKEDYELSQPFGYYRVTYPPPFPPLRDVAYQEGTPLLGPSIDPYGWHSQEPIHIKGRIFKSVDFTAQCTLYISKPLAYQAGSFIPLYIRIESDNEQALDLLANPKAIHVRVRRQIIINHSHKHNLSDNVMLNENLDYSQRAVWWTSTEENRTSKSCFFSGELHLKPGMKPNTELGNFKLSYSVMLYDFSAVGLEFEEQNFLQEFPIEICTFYALGPRPKSTTTHDCTPDVPLGQRIVPNAEPIVSTGFY</sequence>
<evidence type="ECO:0008006" key="4">
    <source>
        <dbReference type="Google" id="ProtNLM"/>
    </source>
</evidence>
<feature type="region of interest" description="Disordered" evidence="1">
    <location>
        <begin position="1"/>
        <end position="33"/>
    </location>
</feature>
<organism evidence="2 3">
    <name type="scientific">Hypholoma sublateritium (strain FD-334 SS-4)</name>
    <dbReference type="NCBI Taxonomy" id="945553"/>
    <lineage>
        <taxon>Eukaryota</taxon>
        <taxon>Fungi</taxon>
        <taxon>Dikarya</taxon>
        <taxon>Basidiomycota</taxon>
        <taxon>Agaricomycotina</taxon>
        <taxon>Agaricomycetes</taxon>
        <taxon>Agaricomycetidae</taxon>
        <taxon>Agaricales</taxon>
        <taxon>Agaricineae</taxon>
        <taxon>Strophariaceae</taxon>
        <taxon>Hypholoma</taxon>
    </lineage>
</organism>
<evidence type="ECO:0000313" key="3">
    <source>
        <dbReference type="Proteomes" id="UP000054270"/>
    </source>
</evidence>
<dbReference type="Proteomes" id="UP000054270">
    <property type="component" value="Unassembled WGS sequence"/>
</dbReference>
<keyword evidence="3" id="KW-1185">Reference proteome</keyword>
<dbReference type="AlphaFoldDB" id="A0A0D2MB01"/>
<name>A0A0D2MB01_HYPSF</name>
<evidence type="ECO:0000256" key="1">
    <source>
        <dbReference type="SAM" id="MobiDB-lite"/>
    </source>
</evidence>
<dbReference type="EMBL" id="KN817566">
    <property type="protein sequence ID" value="KJA20563.1"/>
    <property type="molecule type" value="Genomic_DNA"/>
</dbReference>
<evidence type="ECO:0000313" key="2">
    <source>
        <dbReference type="EMBL" id="KJA20563.1"/>
    </source>
</evidence>
<dbReference type="OMA" id="IGHANCT"/>
<dbReference type="OrthoDB" id="2333384at2759"/>
<accession>A0A0D2MB01</accession>
<gene>
    <name evidence="2" type="ORF">HYPSUDRAFT_43064</name>
</gene>
<dbReference type="Gene3D" id="2.60.40.640">
    <property type="match status" value="1"/>
</dbReference>